<evidence type="ECO:0000256" key="1">
    <source>
        <dbReference type="ARBA" id="ARBA00022729"/>
    </source>
</evidence>
<accession>A0ABW5BLN8</accession>
<dbReference type="SMART" id="SM00062">
    <property type="entry name" value="PBPb"/>
    <property type="match status" value="1"/>
</dbReference>
<evidence type="ECO:0000313" key="4">
    <source>
        <dbReference type="EMBL" id="MFD2206469.1"/>
    </source>
</evidence>
<feature type="signal peptide" evidence="2">
    <location>
        <begin position="1"/>
        <end position="26"/>
    </location>
</feature>
<proteinExistence type="predicted"/>
<organism evidence="4 5">
    <name type="scientific">Kiloniella antarctica</name>
    <dbReference type="NCBI Taxonomy" id="1550907"/>
    <lineage>
        <taxon>Bacteria</taxon>
        <taxon>Pseudomonadati</taxon>
        <taxon>Pseudomonadota</taxon>
        <taxon>Alphaproteobacteria</taxon>
        <taxon>Rhodospirillales</taxon>
        <taxon>Kiloniellaceae</taxon>
        <taxon>Kiloniella</taxon>
    </lineage>
</organism>
<sequence>MKVFSSSIYWCIAIVVTFFYSNLAQADCARSYSIAYSSDYIPYQYQSESEAPMGLDIDITSAVMTELGCKFEFVLIPSKRAQLLLKSGSLDLMPAASITGERSAYAHFSNPYRNEAVAMFVRVEDHSKYQQYHFKDAIDNGLRTVAGLGGWYGSEYGKEKERALAAGVLRLNASTSVRIHQLLDKRVDVVVADLFVGYHHAIEANRLSEITPLPHLLNSEPVHYMLSKSSVSDKFVMEFNLALSAVLNSEEYQVLLEKYRPATGVPTN</sequence>
<dbReference type="EMBL" id="JBHUII010000004">
    <property type="protein sequence ID" value="MFD2206469.1"/>
    <property type="molecule type" value="Genomic_DNA"/>
</dbReference>
<name>A0ABW5BLN8_9PROT</name>
<comment type="caution">
    <text evidence="4">The sequence shown here is derived from an EMBL/GenBank/DDBJ whole genome shotgun (WGS) entry which is preliminary data.</text>
</comment>
<evidence type="ECO:0000313" key="5">
    <source>
        <dbReference type="Proteomes" id="UP001597294"/>
    </source>
</evidence>
<dbReference type="InterPro" id="IPR001638">
    <property type="entry name" value="Solute-binding_3/MltF_N"/>
</dbReference>
<gene>
    <name evidence="4" type="ORF">ACFSKO_12625</name>
</gene>
<reference evidence="5" key="1">
    <citation type="journal article" date="2019" name="Int. J. Syst. Evol. Microbiol.">
        <title>The Global Catalogue of Microorganisms (GCM) 10K type strain sequencing project: providing services to taxonomists for standard genome sequencing and annotation.</title>
        <authorList>
            <consortium name="The Broad Institute Genomics Platform"/>
            <consortium name="The Broad Institute Genome Sequencing Center for Infectious Disease"/>
            <person name="Wu L."/>
            <person name="Ma J."/>
        </authorList>
    </citation>
    <scope>NUCLEOTIDE SEQUENCE [LARGE SCALE GENOMIC DNA]</scope>
    <source>
        <strain evidence="5">CGMCC 4.7192</strain>
    </source>
</reference>
<protein>
    <submittedName>
        <fullName evidence="4">Substrate-binding periplasmic protein</fullName>
    </submittedName>
</protein>
<dbReference type="PANTHER" id="PTHR35936:SF20">
    <property type="entry name" value="ABC TRANSPORTER ARGININE-BINDING PROTEIN 2-RELATED"/>
    <property type="match status" value="1"/>
</dbReference>
<dbReference type="PANTHER" id="PTHR35936">
    <property type="entry name" value="MEMBRANE-BOUND LYTIC MUREIN TRANSGLYCOSYLASE F"/>
    <property type="match status" value="1"/>
</dbReference>
<keyword evidence="5" id="KW-1185">Reference proteome</keyword>
<dbReference type="Pfam" id="PF00497">
    <property type="entry name" value="SBP_bac_3"/>
    <property type="match status" value="1"/>
</dbReference>
<dbReference type="Gene3D" id="3.40.190.10">
    <property type="entry name" value="Periplasmic binding protein-like II"/>
    <property type="match status" value="2"/>
</dbReference>
<dbReference type="SUPFAM" id="SSF53850">
    <property type="entry name" value="Periplasmic binding protein-like II"/>
    <property type="match status" value="1"/>
</dbReference>
<feature type="domain" description="Solute-binding protein family 3/N-terminal" evidence="3">
    <location>
        <begin position="31"/>
        <end position="262"/>
    </location>
</feature>
<feature type="chain" id="PRO_5046047657" evidence="2">
    <location>
        <begin position="27"/>
        <end position="268"/>
    </location>
</feature>
<evidence type="ECO:0000259" key="3">
    <source>
        <dbReference type="SMART" id="SM00062"/>
    </source>
</evidence>
<dbReference type="Proteomes" id="UP001597294">
    <property type="component" value="Unassembled WGS sequence"/>
</dbReference>
<keyword evidence="1 2" id="KW-0732">Signal</keyword>
<dbReference type="RefSeq" id="WP_380252073.1">
    <property type="nucleotide sequence ID" value="NZ_JBHUII010000004.1"/>
</dbReference>
<evidence type="ECO:0000256" key="2">
    <source>
        <dbReference type="SAM" id="SignalP"/>
    </source>
</evidence>